<name>A0A1B3SKL2_9MOLU</name>
<dbReference type="EMBL" id="CP017015">
    <property type="protein sequence ID" value="AOG60472.1"/>
    <property type="molecule type" value="Genomic_DNA"/>
</dbReference>
<accession>A0A1B3SKL2</accession>
<protein>
    <submittedName>
        <fullName evidence="1">Uncharacterized protein</fullName>
    </submittedName>
</protein>
<evidence type="ECO:0000313" key="1">
    <source>
        <dbReference type="EMBL" id="AOG60472.1"/>
    </source>
</evidence>
<dbReference type="AlphaFoldDB" id="A0A1B3SKL2"/>
<evidence type="ECO:0000313" key="2">
    <source>
        <dbReference type="Proteomes" id="UP000094378"/>
    </source>
</evidence>
<dbReference type="Proteomes" id="UP000094378">
    <property type="component" value="Chromosome"/>
</dbReference>
<dbReference type="KEGG" id="shj:SHELI_v1c05210"/>
<proteinExistence type="predicted"/>
<dbReference type="RefSeq" id="WP_069116436.1">
    <property type="nucleotide sequence ID" value="NZ_CP017015.1"/>
</dbReference>
<dbReference type="OrthoDB" id="389326at2"/>
<dbReference type="STRING" id="216938.SHELI_v1c05210"/>
<sequence>MIGKYEFDKSVIEKVLKYFEPAFSTILVWIDYIKKTFRKNKIEFPYYEDIETKIKTIKYLDEFQEIKDMFLNSYELVQLYLLELDVQNINYDVDIIKPKISSLRESVLLTDEIVKYCNDFYKLNNKIPNYNELCVYFLNKLKKYSEIIYFYKSKMDNILDKQQNEIILNLQNLKDIKKWEQGLDLIIGIYDELYLETKGAENIFMDGVKSFWKVYNIFIQMQTICEIAINIEIYLQNELDT</sequence>
<reference evidence="1 2" key="1">
    <citation type="submission" date="2016-08" db="EMBL/GenBank/DDBJ databases">
        <title>Complete genome sequence of Spiroplasma helicoides TABS-2 (DSM 22551).</title>
        <authorList>
            <person name="Shen W.-Y."/>
            <person name="Lo W.-S."/>
            <person name="Lai Y.-C."/>
            <person name="Kuo C.-H."/>
        </authorList>
    </citation>
    <scope>NUCLEOTIDE SEQUENCE [LARGE SCALE GENOMIC DNA]</scope>
    <source>
        <strain evidence="1 2">TABS-2</strain>
    </source>
</reference>
<keyword evidence="2" id="KW-1185">Reference proteome</keyword>
<organism evidence="1 2">
    <name type="scientific">Spiroplasma helicoides</name>
    <dbReference type="NCBI Taxonomy" id="216938"/>
    <lineage>
        <taxon>Bacteria</taxon>
        <taxon>Bacillati</taxon>
        <taxon>Mycoplasmatota</taxon>
        <taxon>Mollicutes</taxon>
        <taxon>Entomoplasmatales</taxon>
        <taxon>Spiroplasmataceae</taxon>
        <taxon>Spiroplasma</taxon>
    </lineage>
</organism>
<gene>
    <name evidence="1" type="ORF">SHELI_v1c05210</name>
</gene>